<reference evidence="2" key="1">
    <citation type="submission" date="2018-02" db="EMBL/GenBank/DDBJ databases">
        <title>Rhizophora mucronata_Transcriptome.</title>
        <authorList>
            <person name="Meera S.P."/>
            <person name="Sreeshan A."/>
            <person name="Augustine A."/>
        </authorList>
    </citation>
    <scope>NUCLEOTIDE SEQUENCE</scope>
    <source>
        <tissue evidence="2">Leaf</tissue>
    </source>
</reference>
<sequence>MLLLFGHAFTEFLYLSVTSQYSCFFIMAKVPHCFIFQCILSAVFVYINENKISFFLLGCIQ</sequence>
<evidence type="ECO:0000256" key="1">
    <source>
        <dbReference type="SAM" id="Phobius"/>
    </source>
</evidence>
<proteinExistence type="predicted"/>
<organism evidence="2">
    <name type="scientific">Rhizophora mucronata</name>
    <name type="common">Asiatic mangrove</name>
    <dbReference type="NCBI Taxonomy" id="61149"/>
    <lineage>
        <taxon>Eukaryota</taxon>
        <taxon>Viridiplantae</taxon>
        <taxon>Streptophyta</taxon>
        <taxon>Embryophyta</taxon>
        <taxon>Tracheophyta</taxon>
        <taxon>Spermatophyta</taxon>
        <taxon>Magnoliopsida</taxon>
        <taxon>eudicotyledons</taxon>
        <taxon>Gunneridae</taxon>
        <taxon>Pentapetalae</taxon>
        <taxon>rosids</taxon>
        <taxon>fabids</taxon>
        <taxon>Malpighiales</taxon>
        <taxon>Rhizophoraceae</taxon>
        <taxon>Rhizophora</taxon>
    </lineage>
</organism>
<name>A0A2P2PWD0_RHIMU</name>
<keyword evidence="1" id="KW-1133">Transmembrane helix</keyword>
<keyword evidence="1" id="KW-0472">Membrane</keyword>
<evidence type="ECO:0000313" key="2">
    <source>
        <dbReference type="EMBL" id="MBX59048.1"/>
    </source>
</evidence>
<dbReference type="AlphaFoldDB" id="A0A2P2PWD0"/>
<protein>
    <submittedName>
        <fullName evidence="2">Uncharacterized protein</fullName>
    </submittedName>
</protein>
<keyword evidence="1" id="KW-0812">Transmembrane</keyword>
<feature type="transmembrane region" description="Helical" evidence="1">
    <location>
        <begin position="24"/>
        <end position="47"/>
    </location>
</feature>
<accession>A0A2P2PWD0</accession>
<dbReference type="EMBL" id="GGEC01078564">
    <property type="protein sequence ID" value="MBX59048.1"/>
    <property type="molecule type" value="Transcribed_RNA"/>
</dbReference>